<accession>A0ABQ8LHK2</accession>
<dbReference type="PANTHER" id="PTHR10903">
    <property type="entry name" value="GTPASE, IMAP FAMILY MEMBER-RELATED"/>
    <property type="match status" value="1"/>
</dbReference>
<keyword evidence="3" id="KW-0342">GTP-binding</keyword>
<dbReference type="PANTHER" id="PTHR10903:SF62">
    <property type="entry name" value="GTPASE IMAP FAMILY MEMBER 4-LIKE-RELATED"/>
    <property type="match status" value="1"/>
</dbReference>
<evidence type="ECO:0000313" key="6">
    <source>
        <dbReference type="Proteomes" id="UP000830375"/>
    </source>
</evidence>
<comment type="similarity">
    <text evidence="1">Belongs to the TRAFAC class TrmE-Era-EngA-EngB-Septin-like GTPase superfamily. AIG1/Toc34/Toc159-like paraseptin GTPase family. IAN subfamily.</text>
</comment>
<dbReference type="EMBL" id="JACTAM010000022">
    <property type="protein sequence ID" value="KAI2650151.1"/>
    <property type="molecule type" value="Genomic_DNA"/>
</dbReference>
<evidence type="ECO:0000256" key="1">
    <source>
        <dbReference type="ARBA" id="ARBA00008535"/>
    </source>
</evidence>
<dbReference type="Proteomes" id="UP000830375">
    <property type="component" value="Unassembled WGS sequence"/>
</dbReference>
<evidence type="ECO:0000256" key="3">
    <source>
        <dbReference type="ARBA" id="ARBA00023134"/>
    </source>
</evidence>
<evidence type="ECO:0000256" key="2">
    <source>
        <dbReference type="ARBA" id="ARBA00022741"/>
    </source>
</evidence>
<feature type="domain" description="AIG1-type G" evidence="4">
    <location>
        <begin position="1"/>
        <end position="156"/>
    </location>
</feature>
<gene>
    <name evidence="5" type="ORF">H4Q32_000077</name>
</gene>
<evidence type="ECO:0000313" key="5">
    <source>
        <dbReference type="EMBL" id="KAI2650151.1"/>
    </source>
</evidence>
<name>A0ABQ8LHK2_LABRO</name>
<comment type="caution">
    <text evidence="5">The sequence shown here is derived from an EMBL/GenBank/DDBJ whole genome shotgun (WGS) entry which is preliminary data.</text>
</comment>
<dbReference type="InterPro" id="IPR027417">
    <property type="entry name" value="P-loop_NTPase"/>
</dbReference>
<evidence type="ECO:0000259" key="4">
    <source>
        <dbReference type="PROSITE" id="PS51720"/>
    </source>
</evidence>
<protein>
    <submittedName>
        <fullName evidence="5">GTPase IMAP family member 7</fullName>
    </submittedName>
</protein>
<organism evidence="5 6">
    <name type="scientific">Labeo rohita</name>
    <name type="common">Indian major carp</name>
    <name type="synonym">Cyprinus rohita</name>
    <dbReference type="NCBI Taxonomy" id="84645"/>
    <lineage>
        <taxon>Eukaryota</taxon>
        <taxon>Metazoa</taxon>
        <taxon>Chordata</taxon>
        <taxon>Craniata</taxon>
        <taxon>Vertebrata</taxon>
        <taxon>Euteleostomi</taxon>
        <taxon>Actinopterygii</taxon>
        <taxon>Neopterygii</taxon>
        <taxon>Teleostei</taxon>
        <taxon>Ostariophysi</taxon>
        <taxon>Cypriniformes</taxon>
        <taxon>Cyprinidae</taxon>
        <taxon>Labeoninae</taxon>
        <taxon>Labeonini</taxon>
        <taxon>Labeo</taxon>
    </lineage>
</organism>
<dbReference type="Pfam" id="PF04548">
    <property type="entry name" value="AIG1"/>
    <property type="match status" value="1"/>
</dbReference>
<dbReference type="Gene3D" id="3.40.50.300">
    <property type="entry name" value="P-loop containing nucleotide triphosphate hydrolases"/>
    <property type="match status" value="1"/>
</dbReference>
<keyword evidence="2" id="KW-0547">Nucleotide-binding</keyword>
<dbReference type="InterPro" id="IPR045058">
    <property type="entry name" value="GIMA/IAN/Toc"/>
</dbReference>
<reference evidence="5 6" key="1">
    <citation type="submission" date="2022-01" db="EMBL/GenBank/DDBJ databases">
        <title>A high-quality chromosome-level genome assembly of rohu carp, Labeo rohita.</title>
        <authorList>
            <person name="Arick M.A. II"/>
            <person name="Hsu C.-Y."/>
            <person name="Magbanua Z."/>
            <person name="Pechanova O."/>
            <person name="Grover C."/>
            <person name="Miller E."/>
            <person name="Thrash A."/>
            <person name="Ezzel L."/>
            <person name="Alam S."/>
            <person name="Benzie J."/>
            <person name="Hamilton M."/>
            <person name="Karsi A."/>
            <person name="Lawrence M.L."/>
            <person name="Peterson D.G."/>
        </authorList>
    </citation>
    <scope>NUCLEOTIDE SEQUENCE [LARGE SCALE GENOMIC DNA]</scope>
    <source>
        <strain evidence="6">BAU-BD-2019</strain>
        <tissue evidence="5">Blood</tissue>
    </source>
</reference>
<proteinExistence type="inferred from homology"/>
<keyword evidence="6" id="KW-1185">Reference proteome</keyword>
<dbReference type="PROSITE" id="PS51720">
    <property type="entry name" value="G_AIG1"/>
    <property type="match status" value="1"/>
</dbReference>
<dbReference type="SUPFAM" id="SSF52540">
    <property type="entry name" value="P-loop containing nucleoside triphosphate hydrolases"/>
    <property type="match status" value="1"/>
</dbReference>
<sequence length="266" mass="28871">MVGGRKITVIDTPGIFDTDCDEETIKREIISSIVDCALGVDALVIVLKVERYKKKKLWVETVDKIVEYLGKKIFKHAVILFTHGEDLEGQTIEEFVKKNPKLQDLINECGGYCHVIDSKYWKNRRNKVQLRNLLDAIEKMIEENGPYKNELAGVATGTLIGAFLGVRVVVPLLKTGILQEVVSPITAFAIKATGTRIGAPAVIGITAGCTFGTAALAGAIGGGITGYKAAKEADSVVDARNKAAKANYENAEKVVGKVEQLKFNVH</sequence>
<dbReference type="InterPro" id="IPR006703">
    <property type="entry name" value="G_AIG1"/>
</dbReference>